<dbReference type="CDD" id="cd00223">
    <property type="entry name" value="TOPRIM_TopoIIB_SPO"/>
    <property type="match status" value="1"/>
</dbReference>
<sequence>MENLLLDNINKILDQIANKVKEAEENFVAASKGMVAGCLKLFLKDGSIIDCENCGTQGIVIPPMSQVERFETCANFVLVVEKEATFRSFVADQWWKETFEHKNQIYSRKCILITGKGYPDVASRVLLNKLSKLTTNNANESRFFSFDEEDNSLNTNDVNKIVHSVEQSEFFFNNDFDPEDLKNHENEEMNFYENEEIHKVFDNNPSKQNNYLNSLMETALLNNPEEILFKNEHLIKPSNGSEQLVPLFNENWEREFIVEDCDELMFDFENEDTNVEEINDFEMNFENNFEMENFSSPKIQHNILKRESLNLFNQPENHLNRSSVEIPTAFVEEDFDFNNEFENEVEILNNDMSYFKNEYDNWNEDVNLLPCYCLADGDPHGIDIVLTYKFGSQAMAHDALNLCCKNLIWLGISYDDIKLKLHQERRSENFLLNENSFSKNLIKLSDTDIKKCFQMLAKLKENKFWRAQISKILHFGYKAEIQAM</sequence>
<dbReference type="EMBL" id="JADGJW010000584">
    <property type="protein sequence ID" value="KAJ3214898.1"/>
    <property type="molecule type" value="Genomic_DNA"/>
</dbReference>
<dbReference type="PRINTS" id="PR01550">
    <property type="entry name" value="TOP6AFAMILY"/>
</dbReference>
<dbReference type="GO" id="GO:0000228">
    <property type="term" value="C:nuclear chromosome"/>
    <property type="evidence" value="ECO:0007669"/>
    <property type="project" value="TreeGrafter"/>
</dbReference>
<dbReference type="PANTHER" id="PTHR10848">
    <property type="entry name" value="MEIOTIC RECOMBINATION PROTEIN SPO11"/>
    <property type="match status" value="1"/>
</dbReference>
<dbReference type="GO" id="GO:0003918">
    <property type="term" value="F:DNA topoisomerase type II (double strand cut, ATP-hydrolyzing) activity"/>
    <property type="evidence" value="ECO:0007669"/>
    <property type="project" value="InterPro"/>
</dbReference>
<dbReference type="GO" id="GO:0007131">
    <property type="term" value="P:reciprocal meiotic recombination"/>
    <property type="evidence" value="ECO:0007669"/>
    <property type="project" value="TreeGrafter"/>
</dbReference>
<dbReference type="InterPro" id="IPR034136">
    <property type="entry name" value="TOPRIM_Topo6A/Spo11"/>
</dbReference>
<dbReference type="Gene3D" id="3.40.1360.10">
    <property type="match status" value="2"/>
</dbReference>
<proteinExistence type="predicted"/>
<feature type="domain" description="Topoisomerase 6 subunit A/Spo11 TOPRIM" evidence="1">
    <location>
        <begin position="76"/>
        <end position="132"/>
    </location>
</feature>
<dbReference type="Pfam" id="PF21180">
    <property type="entry name" value="TOP6A-Spo11_Toprim"/>
    <property type="match status" value="2"/>
</dbReference>
<comment type="caution">
    <text evidence="2">The sequence shown here is derived from an EMBL/GenBank/DDBJ whole genome shotgun (WGS) entry which is preliminary data.</text>
</comment>
<dbReference type="Proteomes" id="UP001211065">
    <property type="component" value="Unassembled WGS sequence"/>
</dbReference>
<organism evidence="2 3">
    <name type="scientific">Clydaea vesicula</name>
    <dbReference type="NCBI Taxonomy" id="447962"/>
    <lineage>
        <taxon>Eukaryota</taxon>
        <taxon>Fungi</taxon>
        <taxon>Fungi incertae sedis</taxon>
        <taxon>Chytridiomycota</taxon>
        <taxon>Chytridiomycota incertae sedis</taxon>
        <taxon>Chytridiomycetes</taxon>
        <taxon>Lobulomycetales</taxon>
        <taxon>Lobulomycetaceae</taxon>
        <taxon>Clydaea</taxon>
    </lineage>
</organism>
<gene>
    <name evidence="2" type="primary">MEI-W68</name>
    <name evidence="2" type="ORF">HK099_006616</name>
</gene>
<protein>
    <submittedName>
        <fullName evidence="2">Meiotic recombination protein W68</fullName>
    </submittedName>
</protein>
<dbReference type="InterPro" id="IPR036078">
    <property type="entry name" value="Spo11/TopoVI_A_sf"/>
</dbReference>
<name>A0AAD5XU80_9FUNG</name>
<keyword evidence="3" id="KW-1185">Reference proteome</keyword>
<dbReference type="InterPro" id="IPR002815">
    <property type="entry name" value="Spo11/TopoVI_A"/>
</dbReference>
<dbReference type="PANTHER" id="PTHR10848:SF0">
    <property type="entry name" value="MEIOTIC RECOMBINATION PROTEIN SPO11"/>
    <property type="match status" value="1"/>
</dbReference>
<accession>A0AAD5XU80</accession>
<feature type="non-terminal residue" evidence="2">
    <location>
        <position position="1"/>
    </location>
</feature>
<evidence type="ECO:0000313" key="3">
    <source>
        <dbReference type="Proteomes" id="UP001211065"/>
    </source>
</evidence>
<dbReference type="AlphaFoldDB" id="A0AAD5XU80"/>
<evidence type="ECO:0000313" key="2">
    <source>
        <dbReference type="EMBL" id="KAJ3214898.1"/>
    </source>
</evidence>
<feature type="domain" description="Topoisomerase 6 subunit A/Spo11 TOPRIM" evidence="1">
    <location>
        <begin position="369"/>
        <end position="484"/>
    </location>
</feature>
<dbReference type="SUPFAM" id="SSF56726">
    <property type="entry name" value="DNA topoisomerase IV, alpha subunit"/>
    <property type="match status" value="2"/>
</dbReference>
<dbReference type="GO" id="GO:0000706">
    <property type="term" value="P:meiotic DNA double-strand break processing"/>
    <property type="evidence" value="ECO:0007669"/>
    <property type="project" value="TreeGrafter"/>
</dbReference>
<reference evidence="2" key="1">
    <citation type="submission" date="2020-05" db="EMBL/GenBank/DDBJ databases">
        <title>Phylogenomic resolution of chytrid fungi.</title>
        <authorList>
            <person name="Stajich J.E."/>
            <person name="Amses K."/>
            <person name="Simmons R."/>
            <person name="Seto K."/>
            <person name="Myers J."/>
            <person name="Bonds A."/>
            <person name="Quandt C.A."/>
            <person name="Barry K."/>
            <person name="Liu P."/>
            <person name="Grigoriev I."/>
            <person name="Longcore J.E."/>
            <person name="James T.Y."/>
        </authorList>
    </citation>
    <scope>NUCLEOTIDE SEQUENCE</scope>
    <source>
        <strain evidence="2">JEL0476</strain>
    </source>
</reference>
<evidence type="ECO:0000259" key="1">
    <source>
        <dbReference type="Pfam" id="PF21180"/>
    </source>
</evidence>
<dbReference type="GO" id="GO:0042138">
    <property type="term" value="P:meiotic DNA double-strand break formation"/>
    <property type="evidence" value="ECO:0007669"/>
    <property type="project" value="TreeGrafter"/>
</dbReference>
<dbReference type="GO" id="GO:0003677">
    <property type="term" value="F:DNA binding"/>
    <property type="evidence" value="ECO:0007669"/>
    <property type="project" value="InterPro"/>
</dbReference>